<proteinExistence type="predicted"/>
<accession>A0AAP0SBM8</accession>
<organism evidence="1 2">
    <name type="scientific">Liquidambar formosana</name>
    <name type="common">Formosan gum</name>
    <dbReference type="NCBI Taxonomy" id="63359"/>
    <lineage>
        <taxon>Eukaryota</taxon>
        <taxon>Viridiplantae</taxon>
        <taxon>Streptophyta</taxon>
        <taxon>Embryophyta</taxon>
        <taxon>Tracheophyta</taxon>
        <taxon>Spermatophyta</taxon>
        <taxon>Magnoliopsida</taxon>
        <taxon>eudicotyledons</taxon>
        <taxon>Gunneridae</taxon>
        <taxon>Pentapetalae</taxon>
        <taxon>Saxifragales</taxon>
        <taxon>Altingiaceae</taxon>
        <taxon>Liquidambar</taxon>
    </lineage>
</organism>
<dbReference type="InterPro" id="IPR032675">
    <property type="entry name" value="LRR_dom_sf"/>
</dbReference>
<comment type="caution">
    <text evidence="1">The sequence shown here is derived from an EMBL/GenBank/DDBJ whole genome shotgun (WGS) entry which is preliminary data.</text>
</comment>
<protein>
    <recommendedName>
        <fullName evidence="3">F-box/LRR-repeat protein</fullName>
    </recommendedName>
</protein>
<dbReference type="AlphaFoldDB" id="A0AAP0SBM8"/>
<dbReference type="Proteomes" id="UP001415857">
    <property type="component" value="Unassembled WGS sequence"/>
</dbReference>
<dbReference type="Gene3D" id="3.80.10.10">
    <property type="entry name" value="Ribonuclease Inhibitor"/>
    <property type="match status" value="1"/>
</dbReference>
<dbReference type="PANTHER" id="PTHR38926">
    <property type="entry name" value="F-BOX DOMAIN CONTAINING PROTEIN, EXPRESSED"/>
    <property type="match status" value="1"/>
</dbReference>
<gene>
    <name evidence="1" type="ORF">L1049_019368</name>
</gene>
<evidence type="ECO:0000313" key="1">
    <source>
        <dbReference type="EMBL" id="KAK9291421.1"/>
    </source>
</evidence>
<evidence type="ECO:0000313" key="2">
    <source>
        <dbReference type="Proteomes" id="UP001415857"/>
    </source>
</evidence>
<sequence>MDLRGWVMTEAVTLIDAGVAVGVAIHRVVSGLFGLSRQQYRQQYQRHHAFNLFGDSEKLDELEDDHFIEWKWKELDINILVEIIQSFNILELTSSSIAHVCSIWRSKTCDLTMSNSNYIVIPMEPYVYMDSRSDKILTRVLKIALSLSRGNIITLIFHFDQCPSDDQLIYTTTRCPRLKRLVLPSWNRIKKSEICRIFRMWKDLESLTIHYIGDPSFFISEIAKNCKNFYQLKITGPCDLSLAHSLVAFLPNLKVLSLRCSIVSIDSLIFILDRLEQLEVLNISHCVLIEVPFPSASNRIIKKLDGSILEKASQLRKFFRCMKDSCILCQRTKNDVLMKWHRYEEVLWKEDEVESLAL</sequence>
<dbReference type="EMBL" id="JBBPBK010000001">
    <property type="protein sequence ID" value="KAK9291421.1"/>
    <property type="molecule type" value="Genomic_DNA"/>
</dbReference>
<keyword evidence="2" id="KW-1185">Reference proteome</keyword>
<reference evidence="1 2" key="1">
    <citation type="journal article" date="2024" name="Plant J.">
        <title>Genome sequences and population genomics reveal climatic adaptation and genomic divergence between two closely related sweetgum species.</title>
        <authorList>
            <person name="Xu W.Q."/>
            <person name="Ren C.Q."/>
            <person name="Zhang X.Y."/>
            <person name="Comes H.P."/>
            <person name="Liu X.H."/>
            <person name="Li Y.G."/>
            <person name="Kettle C.J."/>
            <person name="Jalonen R."/>
            <person name="Gaisberger H."/>
            <person name="Ma Y.Z."/>
            <person name="Qiu Y.X."/>
        </authorList>
    </citation>
    <scope>NUCLEOTIDE SEQUENCE [LARGE SCALE GENOMIC DNA]</scope>
    <source>
        <strain evidence="1">Hangzhou</strain>
    </source>
</reference>
<dbReference type="PANTHER" id="PTHR38926:SF13">
    <property type="entry name" value="F-BOX DOMAIN CONTAINING PROTEIN, EXPRESSED"/>
    <property type="match status" value="1"/>
</dbReference>
<dbReference type="SUPFAM" id="SSF52047">
    <property type="entry name" value="RNI-like"/>
    <property type="match status" value="1"/>
</dbReference>
<name>A0AAP0SBM8_LIQFO</name>
<evidence type="ECO:0008006" key="3">
    <source>
        <dbReference type="Google" id="ProtNLM"/>
    </source>
</evidence>